<dbReference type="CDD" id="cd04865">
    <property type="entry name" value="LigD_Pol_like_2"/>
    <property type="match status" value="1"/>
</dbReference>
<dbReference type="EMBL" id="LGGN01000406">
    <property type="protein sequence ID" value="KUK74788.1"/>
    <property type="molecule type" value="Genomic_DNA"/>
</dbReference>
<dbReference type="GO" id="GO:0006310">
    <property type="term" value="P:DNA recombination"/>
    <property type="evidence" value="ECO:0007669"/>
    <property type="project" value="InterPro"/>
</dbReference>
<proteinExistence type="predicted"/>
<dbReference type="InterPro" id="IPR012309">
    <property type="entry name" value="DNA_ligase_ATP-dep_C"/>
</dbReference>
<evidence type="ECO:0000313" key="6">
    <source>
        <dbReference type="Proteomes" id="UP000053860"/>
    </source>
</evidence>
<dbReference type="InterPro" id="IPR014145">
    <property type="entry name" value="LigD_pol_dom"/>
</dbReference>
<dbReference type="EC" id="6.5.1.1" evidence="1"/>
<name>A0A101HDY4_9BACT</name>
<dbReference type="InterPro" id="IPR012340">
    <property type="entry name" value="NA-bd_OB-fold"/>
</dbReference>
<dbReference type="PATRIC" id="fig|294710.3.peg.300"/>
<dbReference type="NCBIfam" id="TIGR02778">
    <property type="entry name" value="ligD_pol"/>
    <property type="match status" value="1"/>
</dbReference>
<evidence type="ECO:0000259" key="4">
    <source>
        <dbReference type="Pfam" id="PF21686"/>
    </source>
</evidence>
<evidence type="ECO:0000256" key="2">
    <source>
        <dbReference type="SAM" id="MobiDB-lite"/>
    </source>
</evidence>
<dbReference type="AlphaFoldDB" id="A0A101HDY4"/>
<dbReference type="NCBIfam" id="TIGR02776">
    <property type="entry name" value="NHEJ_ligase_prk"/>
    <property type="match status" value="1"/>
</dbReference>
<dbReference type="Gene3D" id="3.90.920.10">
    <property type="entry name" value="DNA primase, PRIM domain"/>
    <property type="match status" value="1"/>
</dbReference>
<keyword evidence="5" id="KW-0436">Ligase</keyword>
<protein>
    <recommendedName>
        <fullName evidence="1">DNA ligase (ATP)</fullName>
        <ecNumber evidence="1">6.5.1.1</ecNumber>
    </recommendedName>
</protein>
<dbReference type="Pfam" id="PF21686">
    <property type="entry name" value="LigD_Prim-Pol"/>
    <property type="match status" value="1"/>
</dbReference>
<feature type="region of interest" description="Disordered" evidence="2">
    <location>
        <begin position="152"/>
        <end position="174"/>
    </location>
</feature>
<dbReference type="SUPFAM" id="SSF50249">
    <property type="entry name" value="Nucleic acid-binding proteins"/>
    <property type="match status" value="1"/>
</dbReference>
<gene>
    <name evidence="5" type="ORF">XD92_1607</name>
</gene>
<dbReference type="GO" id="GO:0003910">
    <property type="term" value="F:DNA ligase (ATP) activity"/>
    <property type="evidence" value="ECO:0007669"/>
    <property type="project" value="UniProtKB-EC"/>
</dbReference>
<evidence type="ECO:0000313" key="5">
    <source>
        <dbReference type="EMBL" id="KUK74788.1"/>
    </source>
</evidence>
<feature type="domain" description="DNA ligase ATP-dependent C-terminal" evidence="3">
    <location>
        <begin position="41"/>
        <end position="132"/>
    </location>
</feature>
<accession>A0A101HDY4</accession>
<sequence length="469" mass="53006">MAKKKTSIYRDGDRTSEWIKIKDHQTAEAIIAGYTEPRGSRKYFGSLILAVYENGKLRYAGHVGTGFRENTLKEIHTLLQPLVTGKMPFSKKPATNMPPTWVKPVTVCTVKYAEITDEGLFRHPVFIGLREDVTAEELRKYSSGAASGIIAPNRNVPSEEKGVRKKPAKKINGVRSGPKFTNTDKLYWKKEKITKGELIDYYLSVSDYLLPYLKHRAQSLHRFPNGIDEPGFYHKDAGDNAPAWVDTVAIYSESTGKEVEYIVCNNKETLAYLINLGCIELNPWNNRTEAPDNPDYLIIDLDPSEKNNFKQVIEAAKVTKEVLDSLEIPTYCKTSGSTGIHIFVPMGAQYTYEQVRDLALILMQLVQKLLPKTTTLERSLKKRGPKIYLDYLQNRQGQTVASVYSVRPKPGAPVSMPLAWEELVSDLSIHDFTIHNALSRLQERGDLFLPVLQKGINMRKVLDNLTKIQ</sequence>
<dbReference type="Gene3D" id="2.40.50.140">
    <property type="entry name" value="Nucleic acid-binding proteins"/>
    <property type="match status" value="1"/>
</dbReference>
<dbReference type="Pfam" id="PF04679">
    <property type="entry name" value="DNA_ligase_A_C"/>
    <property type="match status" value="1"/>
</dbReference>
<dbReference type="PANTHER" id="PTHR42705:SF2">
    <property type="entry name" value="BIFUNCTIONAL NON-HOMOLOGOUS END JOINING PROTEIN LIGD"/>
    <property type="match status" value="1"/>
</dbReference>
<comment type="caution">
    <text evidence="5">The sequence shown here is derived from an EMBL/GenBank/DDBJ whole genome shotgun (WGS) entry which is preliminary data.</text>
</comment>
<organism evidence="5 6">
    <name type="scientific">Proteiniphilum acetatigenes</name>
    <dbReference type="NCBI Taxonomy" id="294710"/>
    <lineage>
        <taxon>Bacteria</taxon>
        <taxon>Pseudomonadati</taxon>
        <taxon>Bacteroidota</taxon>
        <taxon>Bacteroidia</taxon>
        <taxon>Bacteroidales</taxon>
        <taxon>Dysgonomonadaceae</taxon>
        <taxon>Proteiniphilum</taxon>
    </lineage>
</organism>
<dbReference type="GO" id="GO:0006281">
    <property type="term" value="P:DNA repair"/>
    <property type="evidence" value="ECO:0007669"/>
    <property type="project" value="InterPro"/>
</dbReference>
<dbReference type="InterPro" id="IPR014143">
    <property type="entry name" value="NHEJ_ligase_prk"/>
</dbReference>
<dbReference type="CDD" id="cd07971">
    <property type="entry name" value="OBF_DNA_ligase_LigD"/>
    <property type="match status" value="1"/>
</dbReference>
<dbReference type="PANTHER" id="PTHR42705">
    <property type="entry name" value="BIFUNCTIONAL NON-HOMOLOGOUS END JOINING PROTEIN LIGD"/>
    <property type="match status" value="1"/>
</dbReference>
<evidence type="ECO:0000256" key="1">
    <source>
        <dbReference type="ARBA" id="ARBA00012727"/>
    </source>
</evidence>
<reference evidence="6" key="1">
    <citation type="journal article" date="2015" name="MBio">
        <title>Genome-Resolved Metagenomic Analysis Reveals Roles for Candidate Phyla and Other Microbial Community Members in Biogeochemical Transformations in Oil Reservoirs.</title>
        <authorList>
            <person name="Hu P."/>
            <person name="Tom L."/>
            <person name="Singh A."/>
            <person name="Thomas B.C."/>
            <person name="Baker B.J."/>
            <person name="Piceno Y.M."/>
            <person name="Andersen G.L."/>
            <person name="Banfield J.F."/>
        </authorList>
    </citation>
    <scope>NUCLEOTIDE SEQUENCE [LARGE SCALE GENOMIC DNA]</scope>
</reference>
<feature type="domain" description="DNA ligase D polymerase" evidence="4">
    <location>
        <begin position="194"/>
        <end position="448"/>
    </location>
</feature>
<dbReference type="InterPro" id="IPR052171">
    <property type="entry name" value="NHEJ_LigD"/>
</dbReference>
<dbReference type="Proteomes" id="UP000053860">
    <property type="component" value="Unassembled WGS sequence"/>
</dbReference>
<evidence type="ECO:0000259" key="3">
    <source>
        <dbReference type="Pfam" id="PF04679"/>
    </source>
</evidence>